<dbReference type="AlphaFoldDB" id="C0FX60"/>
<proteinExistence type="predicted"/>
<gene>
    <name evidence="1" type="ORF">ROSEINA2194_03340</name>
</gene>
<organism evidence="1 2">
    <name type="scientific">Roseburia inulinivorans DSM 16841</name>
    <dbReference type="NCBI Taxonomy" id="622312"/>
    <lineage>
        <taxon>Bacteria</taxon>
        <taxon>Bacillati</taxon>
        <taxon>Bacillota</taxon>
        <taxon>Clostridia</taxon>
        <taxon>Lachnospirales</taxon>
        <taxon>Lachnospiraceae</taxon>
        <taxon>Roseburia</taxon>
    </lineage>
</organism>
<dbReference type="RefSeq" id="WP_007889044.1">
    <property type="nucleotide sequence ID" value="NZ_ACFY01000142.1"/>
</dbReference>
<accession>C0FX60</accession>
<dbReference type="EMBL" id="ACFY01000142">
    <property type="protein sequence ID" value="EEG92792.1"/>
    <property type="molecule type" value="Genomic_DNA"/>
</dbReference>
<protein>
    <submittedName>
        <fullName evidence="1">Uncharacterized protein</fullName>
    </submittedName>
</protein>
<name>C0FX60_9FIRM</name>
<evidence type="ECO:0000313" key="1">
    <source>
        <dbReference type="EMBL" id="EEG92792.1"/>
    </source>
</evidence>
<sequence length="45" mass="5590">MGERLKKRQYQEKADDEYMESLRLKDIFQHKEDIAKLYEEKTVKK</sequence>
<dbReference type="Proteomes" id="UP000003561">
    <property type="component" value="Unassembled WGS sequence"/>
</dbReference>
<reference evidence="1 2" key="2">
    <citation type="submission" date="2009-03" db="EMBL/GenBank/DDBJ databases">
        <title>Draft genome sequence of Roseburia inulinivorans (DSM 16841).</title>
        <authorList>
            <person name="Sudarsanam P."/>
            <person name="Ley R."/>
            <person name="Guruge J."/>
            <person name="Turnbaugh P.J."/>
            <person name="Mahowald M."/>
            <person name="Liep D."/>
            <person name="Gordon J."/>
        </authorList>
    </citation>
    <scope>NUCLEOTIDE SEQUENCE [LARGE SCALE GENOMIC DNA]</scope>
    <source>
        <strain evidence="1 2">DSM 16841</strain>
    </source>
</reference>
<comment type="caution">
    <text evidence="1">The sequence shown here is derived from an EMBL/GenBank/DDBJ whole genome shotgun (WGS) entry which is preliminary data.</text>
</comment>
<evidence type="ECO:0000313" key="2">
    <source>
        <dbReference type="Proteomes" id="UP000003561"/>
    </source>
</evidence>
<reference evidence="1 2" key="1">
    <citation type="submission" date="2009-02" db="EMBL/GenBank/DDBJ databases">
        <authorList>
            <person name="Fulton L."/>
            <person name="Clifton S."/>
            <person name="Fulton B."/>
            <person name="Xu J."/>
            <person name="Minx P."/>
            <person name="Pepin K.H."/>
            <person name="Johnson M."/>
            <person name="Bhonagiri V."/>
            <person name="Nash W.E."/>
            <person name="Mardis E.R."/>
            <person name="Wilson R.K."/>
        </authorList>
    </citation>
    <scope>NUCLEOTIDE SEQUENCE [LARGE SCALE GENOMIC DNA]</scope>
    <source>
        <strain evidence="1 2">DSM 16841</strain>
    </source>
</reference>
<dbReference type="GeneID" id="75164399"/>